<feature type="transmembrane region" description="Helical" evidence="1">
    <location>
        <begin position="41"/>
        <end position="67"/>
    </location>
</feature>
<organism evidence="3">
    <name type="scientific">Anguilla anguilla</name>
    <name type="common">European freshwater eel</name>
    <name type="synonym">Muraena anguilla</name>
    <dbReference type="NCBI Taxonomy" id="7936"/>
    <lineage>
        <taxon>Eukaryota</taxon>
        <taxon>Metazoa</taxon>
        <taxon>Chordata</taxon>
        <taxon>Craniata</taxon>
        <taxon>Vertebrata</taxon>
        <taxon>Euteleostomi</taxon>
        <taxon>Actinopterygii</taxon>
        <taxon>Neopterygii</taxon>
        <taxon>Teleostei</taxon>
        <taxon>Anguilliformes</taxon>
        <taxon>Anguillidae</taxon>
        <taxon>Anguilla</taxon>
    </lineage>
</organism>
<dbReference type="EMBL" id="GBXM01016282">
    <property type="protein sequence ID" value="JAH92295.1"/>
    <property type="molecule type" value="Transcribed_RNA"/>
</dbReference>
<evidence type="ECO:0000256" key="1">
    <source>
        <dbReference type="SAM" id="Phobius"/>
    </source>
</evidence>
<reference evidence="3" key="1">
    <citation type="submission" date="2014-11" db="EMBL/GenBank/DDBJ databases">
        <authorList>
            <person name="Amaro Gonzalez C."/>
        </authorList>
    </citation>
    <scope>NUCLEOTIDE SEQUENCE</scope>
</reference>
<name>A0A0E9WRZ5_ANGAN</name>
<feature type="signal peptide" evidence="2">
    <location>
        <begin position="1"/>
        <end position="25"/>
    </location>
</feature>
<proteinExistence type="predicted"/>
<keyword evidence="1" id="KW-0812">Transmembrane</keyword>
<accession>A0A0E9WRZ5</accession>
<sequence>MRPRSGGRGILFLCLSVLFISVCLSVFISGHIVPFIRYNALQSYCICNVNLSASHALCCCPLLILYIKELSKLQILNPIKVLISY</sequence>
<feature type="chain" id="PRO_5002434488" evidence="2">
    <location>
        <begin position="26"/>
        <end position="85"/>
    </location>
</feature>
<keyword evidence="2" id="KW-0732">Signal</keyword>
<dbReference type="AlphaFoldDB" id="A0A0E9WRZ5"/>
<protein>
    <submittedName>
        <fullName evidence="3">Uncharacterized protein</fullName>
    </submittedName>
</protein>
<evidence type="ECO:0000256" key="2">
    <source>
        <dbReference type="SAM" id="SignalP"/>
    </source>
</evidence>
<keyword evidence="1" id="KW-0472">Membrane</keyword>
<reference evidence="3" key="2">
    <citation type="journal article" date="2015" name="Fish Shellfish Immunol.">
        <title>Early steps in the European eel (Anguilla anguilla)-Vibrio vulnificus interaction in the gills: Role of the RtxA13 toxin.</title>
        <authorList>
            <person name="Callol A."/>
            <person name="Pajuelo D."/>
            <person name="Ebbesson L."/>
            <person name="Teles M."/>
            <person name="MacKenzie S."/>
            <person name="Amaro C."/>
        </authorList>
    </citation>
    <scope>NUCLEOTIDE SEQUENCE</scope>
</reference>
<evidence type="ECO:0000313" key="3">
    <source>
        <dbReference type="EMBL" id="JAH92295.1"/>
    </source>
</evidence>
<keyword evidence="1" id="KW-1133">Transmembrane helix</keyword>